<sequence>MNKSMLTRGFTLIELLVVIAIIGILAAVVIGSLNDARSGGQDASVKQSTANIRSQAELWYNSNGYSYANLCTQTSVDGLLSAAIDVVNGTDYAGATHGVSTYVALNTITGAASGRTAACHADETRYVAVAPLASVAEFWCVDSTGASKQSATAPASGTYVCP</sequence>
<comment type="subcellular location">
    <subcellularLocation>
        <location evidence="1">Membrane</location>
        <topology evidence="1">Single-pass membrane protein</topology>
    </subcellularLocation>
</comment>
<dbReference type="Gene3D" id="3.30.700.10">
    <property type="entry name" value="Glycoprotein, Type 4 Pilin"/>
    <property type="match status" value="1"/>
</dbReference>
<dbReference type="AlphaFoldDB" id="A0A1F6FG27"/>
<evidence type="ECO:0000256" key="6">
    <source>
        <dbReference type="SAM" id="Phobius"/>
    </source>
</evidence>
<feature type="transmembrane region" description="Helical" evidence="6">
    <location>
        <begin position="12"/>
        <end position="33"/>
    </location>
</feature>
<evidence type="ECO:0008006" key="9">
    <source>
        <dbReference type="Google" id="ProtNLM"/>
    </source>
</evidence>
<evidence type="ECO:0000256" key="3">
    <source>
        <dbReference type="ARBA" id="ARBA00022692"/>
    </source>
</evidence>
<dbReference type="EMBL" id="MFMM01000001">
    <property type="protein sequence ID" value="OGG84806.1"/>
    <property type="molecule type" value="Genomic_DNA"/>
</dbReference>
<dbReference type="GO" id="GO:0016020">
    <property type="term" value="C:membrane"/>
    <property type="evidence" value="ECO:0007669"/>
    <property type="project" value="UniProtKB-SubCell"/>
</dbReference>
<evidence type="ECO:0000256" key="5">
    <source>
        <dbReference type="ARBA" id="ARBA00023136"/>
    </source>
</evidence>
<dbReference type="GO" id="GO:0015627">
    <property type="term" value="C:type II protein secretion system complex"/>
    <property type="evidence" value="ECO:0007669"/>
    <property type="project" value="InterPro"/>
</dbReference>
<dbReference type="PANTHER" id="PTHR30093">
    <property type="entry name" value="GENERAL SECRETION PATHWAY PROTEIN G"/>
    <property type="match status" value="1"/>
</dbReference>
<dbReference type="Proteomes" id="UP000177325">
    <property type="component" value="Unassembled WGS sequence"/>
</dbReference>
<evidence type="ECO:0000256" key="2">
    <source>
        <dbReference type="ARBA" id="ARBA00022481"/>
    </source>
</evidence>
<dbReference type="SUPFAM" id="SSF54523">
    <property type="entry name" value="Pili subunits"/>
    <property type="match status" value="1"/>
</dbReference>
<gene>
    <name evidence="7" type="ORF">A3G90_01855</name>
</gene>
<keyword evidence="2" id="KW-0488">Methylation</keyword>
<name>A0A1F6FG27_9BACT</name>
<comment type="caution">
    <text evidence="7">The sequence shown here is derived from an EMBL/GenBank/DDBJ whole genome shotgun (WGS) entry which is preliminary data.</text>
</comment>
<evidence type="ECO:0000313" key="7">
    <source>
        <dbReference type="EMBL" id="OGG84806.1"/>
    </source>
</evidence>
<keyword evidence="4 6" id="KW-1133">Transmembrane helix</keyword>
<dbReference type="InterPro" id="IPR045584">
    <property type="entry name" value="Pilin-like"/>
</dbReference>
<reference evidence="7 8" key="1">
    <citation type="journal article" date="2016" name="Nat. Commun.">
        <title>Thousands of microbial genomes shed light on interconnected biogeochemical processes in an aquifer system.</title>
        <authorList>
            <person name="Anantharaman K."/>
            <person name="Brown C.T."/>
            <person name="Hug L.A."/>
            <person name="Sharon I."/>
            <person name="Castelle C.J."/>
            <person name="Probst A.J."/>
            <person name="Thomas B.C."/>
            <person name="Singh A."/>
            <person name="Wilkins M.J."/>
            <person name="Karaoz U."/>
            <person name="Brodie E.L."/>
            <person name="Williams K.H."/>
            <person name="Hubbard S.S."/>
            <person name="Banfield J.F."/>
        </authorList>
    </citation>
    <scope>NUCLEOTIDE SEQUENCE [LARGE SCALE GENOMIC DNA]</scope>
</reference>
<dbReference type="Pfam" id="PF07963">
    <property type="entry name" value="N_methyl"/>
    <property type="match status" value="1"/>
</dbReference>
<dbReference type="PROSITE" id="PS00409">
    <property type="entry name" value="PROKAR_NTER_METHYL"/>
    <property type="match status" value="1"/>
</dbReference>
<proteinExistence type="predicted"/>
<protein>
    <recommendedName>
        <fullName evidence="9">Type II secretion system protein GspG C-terminal domain-containing protein</fullName>
    </recommendedName>
</protein>
<keyword evidence="5 6" id="KW-0472">Membrane</keyword>
<accession>A0A1F6FG27</accession>
<dbReference type="STRING" id="1798525.A3G90_01855"/>
<evidence type="ECO:0000256" key="1">
    <source>
        <dbReference type="ARBA" id="ARBA00004167"/>
    </source>
</evidence>
<dbReference type="InterPro" id="IPR012902">
    <property type="entry name" value="N_methyl_site"/>
</dbReference>
<dbReference type="GO" id="GO:0015628">
    <property type="term" value="P:protein secretion by the type II secretion system"/>
    <property type="evidence" value="ECO:0007669"/>
    <property type="project" value="InterPro"/>
</dbReference>
<evidence type="ECO:0000313" key="8">
    <source>
        <dbReference type="Proteomes" id="UP000177325"/>
    </source>
</evidence>
<dbReference type="NCBIfam" id="TIGR02532">
    <property type="entry name" value="IV_pilin_GFxxxE"/>
    <property type="match status" value="1"/>
</dbReference>
<keyword evidence="3 6" id="KW-0812">Transmembrane</keyword>
<dbReference type="PRINTS" id="PR00885">
    <property type="entry name" value="BCTERIALGSPH"/>
</dbReference>
<dbReference type="InterPro" id="IPR002416">
    <property type="entry name" value="T2SS_protein-GspH"/>
</dbReference>
<evidence type="ECO:0000256" key="4">
    <source>
        <dbReference type="ARBA" id="ARBA00022989"/>
    </source>
</evidence>
<organism evidence="7 8">
    <name type="scientific">Candidatus Kaiserbacteria bacterium RIFCSPLOWO2_12_FULL_45_26</name>
    <dbReference type="NCBI Taxonomy" id="1798525"/>
    <lineage>
        <taxon>Bacteria</taxon>
        <taxon>Candidatus Kaiseribacteriota</taxon>
    </lineage>
</organism>
<dbReference type="PANTHER" id="PTHR30093:SF44">
    <property type="entry name" value="TYPE II SECRETION SYSTEM CORE PROTEIN G"/>
    <property type="match status" value="1"/>
</dbReference>